<feature type="compositionally biased region" description="Polar residues" evidence="5">
    <location>
        <begin position="853"/>
        <end position="873"/>
    </location>
</feature>
<feature type="compositionally biased region" description="Polar residues" evidence="5">
    <location>
        <begin position="1234"/>
        <end position="1260"/>
    </location>
</feature>
<comment type="subcellular location">
    <subcellularLocation>
        <location evidence="1">Nucleus</location>
    </subcellularLocation>
</comment>
<dbReference type="Proteomes" id="UP000006352">
    <property type="component" value="Unassembled WGS sequence"/>
</dbReference>
<evidence type="ECO:0000256" key="2">
    <source>
        <dbReference type="ARBA" id="ARBA00022448"/>
    </source>
</evidence>
<keyword evidence="8" id="KW-1185">Reference proteome</keyword>
<feature type="region of interest" description="Disordered" evidence="5">
    <location>
        <begin position="728"/>
        <end position="750"/>
    </location>
</feature>
<feature type="compositionally biased region" description="Polar residues" evidence="5">
    <location>
        <begin position="1344"/>
        <end position="1356"/>
    </location>
</feature>
<feature type="compositionally biased region" description="Polar residues" evidence="5">
    <location>
        <begin position="1005"/>
        <end position="1020"/>
    </location>
</feature>
<feature type="compositionally biased region" description="Polar residues" evidence="5">
    <location>
        <begin position="1027"/>
        <end position="1037"/>
    </location>
</feature>
<feature type="compositionally biased region" description="Low complexity" evidence="5">
    <location>
        <begin position="569"/>
        <end position="581"/>
    </location>
</feature>
<proteinExistence type="predicted"/>
<name>J4HZS5_9APHY</name>
<feature type="region of interest" description="Disordered" evidence="5">
    <location>
        <begin position="764"/>
        <end position="873"/>
    </location>
</feature>
<feature type="compositionally biased region" description="Basic and acidic residues" evidence="5">
    <location>
        <begin position="990"/>
        <end position="1001"/>
    </location>
</feature>
<feature type="compositionally biased region" description="Low complexity" evidence="5">
    <location>
        <begin position="1149"/>
        <end position="1158"/>
    </location>
</feature>
<feature type="region of interest" description="Disordered" evidence="5">
    <location>
        <begin position="1689"/>
        <end position="1840"/>
    </location>
</feature>
<feature type="compositionally biased region" description="Basic and acidic residues" evidence="5">
    <location>
        <begin position="827"/>
        <end position="837"/>
    </location>
</feature>
<keyword evidence="3" id="KW-0539">Nucleus</keyword>
<dbReference type="FunCoup" id="J4HZS5">
    <property type="interactions" value="13"/>
</dbReference>
<feature type="compositionally biased region" description="Low complexity" evidence="5">
    <location>
        <begin position="1331"/>
        <end position="1340"/>
    </location>
</feature>
<organism evidence="7 8">
    <name type="scientific">Fibroporia radiculosa</name>
    <dbReference type="NCBI Taxonomy" id="599839"/>
    <lineage>
        <taxon>Eukaryota</taxon>
        <taxon>Fungi</taxon>
        <taxon>Dikarya</taxon>
        <taxon>Basidiomycota</taxon>
        <taxon>Agaricomycotina</taxon>
        <taxon>Agaricomycetes</taxon>
        <taxon>Polyporales</taxon>
        <taxon>Fibroporiaceae</taxon>
        <taxon>Fibroporia</taxon>
    </lineage>
</organism>
<dbReference type="InterPro" id="IPR015943">
    <property type="entry name" value="WD40/YVTN_repeat-like_dom_sf"/>
</dbReference>
<feature type="compositionally biased region" description="Polar residues" evidence="5">
    <location>
        <begin position="1288"/>
        <end position="1316"/>
    </location>
</feature>
<protein>
    <recommendedName>
        <fullName evidence="6">Nucleoporin Nup159/Nup146 N-terminal domain-containing protein</fullName>
    </recommendedName>
</protein>
<feature type="region of interest" description="Disordered" evidence="5">
    <location>
        <begin position="518"/>
        <end position="538"/>
    </location>
</feature>
<evidence type="ECO:0000259" key="6">
    <source>
        <dbReference type="Pfam" id="PF16755"/>
    </source>
</evidence>
<evidence type="ECO:0000256" key="4">
    <source>
        <dbReference type="SAM" id="Coils"/>
    </source>
</evidence>
<feature type="compositionally biased region" description="Polar residues" evidence="5">
    <location>
        <begin position="1363"/>
        <end position="1377"/>
    </location>
</feature>
<feature type="compositionally biased region" description="Acidic residues" evidence="5">
    <location>
        <begin position="1043"/>
        <end position="1060"/>
    </location>
</feature>
<dbReference type="STRING" id="599839.J4HZS5"/>
<feature type="compositionally biased region" description="Basic and acidic residues" evidence="5">
    <location>
        <begin position="1607"/>
        <end position="1620"/>
    </location>
</feature>
<feature type="compositionally biased region" description="Polar residues" evidence="5">
    <location>
        <begin position="518"/>
        <end position="532"/>
    </location>
</feature>
<dbReference type="HOGENOM" id="CLU_002355_0_0_1"/>
<feature type="region of interest" description="Disordered" evidence="5">
    <location>
        <begin position="1084"/>
        <end position="1379"/>
    </location>
</feature>
<evidence type="ECO:0000256" key="1">
    <source>
        <dbReference type="ARBA" id="ARBA00004123"/>
    </source>
</evidence>
<feature type="region of interest" description="Disordered" evidence="5">
    <location>
        <begin position="905"/>
        <end position="969"/>
    </location>
</feature>
<dbReference type="OrthoDB" id="248320at2759"/>
<feature type="domain" description="Nucleoporin Nup159/Nup146 N-terminal" evidence="6">
    <location>
        <begin position="94"/>
        <end position="441"/>
    </location>
</feature>
<reference evidence="7 8" key="1">
    <citation type="journal article" date="2012" name="Appl. Environ. Microbiol.">
        <title>Short-read sequencing for genomic analysis of the brown rot fungus Fibroporia radiculosa.</title>
        <authorList>
            <person name="Tang J.D."/>
            <person name="Perkins A.D."/>
            <person name="Sonstegard T.S."/>
            <person name="Schroeder S.G."/>
            <person name="Burgess S.C."/>
            <person name="Diehl S.V."/>
        </authorList>
    </citation>
    <scope>NUCLEOTIDE SEQUENCE [LARGE SCALE GENOMIC DNA]</scope>
    <source>
        <strain evidence="7 8">TFFH 294</strain>
    </source>
</reference>
<feature type="compositionally biased region" description="Basic and acidic residues" evidence="5">
    <location>
        <begin position="779"/>
        <end position="795"/>
    </location>
</feature>
<feature type="compositionally biased region" description="Acidic residues" evidence="5">
    <location>
        <begin position="1084"/>
        <end position="1093"/>
    </location>
</feature>
<keyword evidence="2" id="KW-0813">Transport</keyword>
<feature type="region of interest" description="Disordered" evidence="5">
    <location>
        <begin position="1597"/>
        <end position="1628"/>
    </location>
</feature>
<feature type="region of interest" description="Disordered" evidence="5">
    <location>
        <begin position="554"/>
        <end position="581"/>
    </location>
</feature>
<feature type="compositionally biased region" description="Low complexity" evidence="5">
    <location>
        <begin position="1828"/>
        <end position="1840"/>
    </location>
</feature>
<feature type="compositionally biased region" description="Low complexity" evidence="5">
    <location>
        <begin position="1788"/>
        <end position="1798"/>
    </location>
</feature>
<dbReference type="Pfam" id="PF16755">
    <property type="entry name" value="Beta-prop_NUP159_NUP214"/>
    <property type="match status" value="1"/>
</dbReference>
<feature type="region of interest" description="Disordered" evidence="5">
    <location>
        <begin position="1"/>
        <end position="20"/>
    </location>
</feature>
<dbReference type="EMBL" id="HE797163">
    <property type="protein sequence ID" value="CCM04682.1"/>
    <property type="molecule type" value="Genomic_DNA"/>
</dbReference>
<feature type="compositionally biased region" description="Basic residues" evidence="5">
    <location>
        <begin position="1743"/>
        <end position="1753"/>
    </location>
</feature>
<feature type="compositionally biased region" description="Polar residues" evidence="5">
    <location>
        <begin position="1213"/>
        <end position="1223"/>
    </location>
</feature>
<dbReference type="SUPFAM" id="SSF117289">
    <property type="entry name" value="Nucleoporin domain"/>
    <property type="match status" value="1"/>
</dbReference>
<evidence type="ECO:0000313" key="8">
    <source>
        <dbReference type="Proteomes" id="UP000006352"/>
    </source>
</evidence>
<dbReference type="Gene3D" id="2.130.10.10">
    <property type="entry name" value="YVTN repeat-like/Quinoprotein amine dehydrogenase"/>
    <property type="match status" value="1"/>
</dbReference>
<dbReference type="GeneID" id="24099593"/>
<gene>
    <name evidence="7" type="ORF">FIBRA_06868</name>
</gene>
<dbReference type="RefSeq" id="XP_012183965.1">
    <property type="nucleotide sequence ID" value="XM_012328575.1"/>
</dbReference>
<dbReference type="GO" id="GO:0005634">
    <property type="term" value="C:nucleus"/>
    <property type="evidence" value="ECO:0007669"/>
    <property type="project" value="UniProtKB-SubCell"/>
</dbReference>
<dbReference type="InParanoid" id="J4HZS5"/>
<evidence type="ECO:0000313" key="7">
    <source>
        <dbReference type="EMBL" id="CCM04682.1"/>
    </source>
</evidence>
<dbReference type="InterPro" id="IPR039462">
    <property type="entry name" value="Nup159/Nup146_N"/>
</dbReference>
<feature type="coiled-coil region" evidence="4">
    <location>
        <begin position="1464"/>
        <end position="1491"/>
    </location>
</feature>
<keyword evidence="4" id="KW-0175">Coiled coil</keyword>
<feature type="region of interest" description="Disordered" evidence="5">
    <location>
        <begin position="989"/>
        <end position="1062"/>
    </location>
</feature>
<sequence>MNVTQLQSPPPLPSHMQRVSKEASEKNADFLVLRLLNKRARVRLSPQPLDLDALPGQGRLFAVANSKGCFAATVRGANGSYGKSTYCLLRSFVNKLIAAPLADLHSTFASLTNMDADFSPKTNVALPGVPQTVMFAHNDTRLIICLVDGSIIVFDTQLLLSGGVGVPLHTFPSSMPIRQIVPNPGDMSELVAVLRSPESSGLPVEVYDVQNMKSVGGWRSGSTPNTRPTALSWSPKGKQLAIGLESGDIVTYSPTATGSLKSLIPKPATIGEESVIAIDWITNTEFHAVFSGRGDLNPDSEQSHYIVSFDSKANQVGDVKLNSPYLPFPGLRPPGQFVANFRNWGSARFLLFIGDSTSSDIGLLGSITELGSPLETWCNLSLEETSTPTVPLDKDMNDTVLLALDVDLTSTKPFRLTQASGEEVDVPPPPILYAYASDGTLTGWHVVNSQGTPYPGMIDVSGAVQRSQSGESSSAIFAVRPGASAASPTIFSTTPTSSPSKGGFEAFASGSAKFGQTGFSMDTSTAPLSTVQPGPEPVARAPSIAEEAMDSEATNAGFGGLSLGGTDASSGSPTPSTSSVFGSFTAQHSSMSSVSPTFGTSGFSKPSAGFGAFANLGAPSSSSPFAAAASSMSSDIKPAAGFGAFANLGTPSSYAFSPAVGSSSSSTLAVESKRPSAFGQQVSAPSFGQPAFGQPAFGKPAFGQPTFGQSAAAKSAFGQPAFGQTSFGKAETESAKAGDNNSTASTSGGGFSAFAQAGPVSFGSATPKADAKPPWASRANDESARVVNEKEKSRSIFEPLKAEQPQTPSRTPDPGASQPNVKAFADLPKEASKETTKEAPQTAADSPKPFTPSAPSGISPLTSKSGAFGQLQTSPFGFGQISAGFGAFGSADVSSSPFFKAAKQELPPPTAFLGGSSPPPTVSPTADPTKPTFGAPSALGNARSVFGSPGAGTLTTPSPSPNSGAFAAFSGSKSAFGVSGASGISFGDLLRQKSDEDEKARASGSPKTPSRSQNEASGSVFSAFARQGNTPVRTGSLASPPDSESESDSEIDDGEEDEDAVSTARVVLPQGEFIDDTAEFLSDEFSDESESELVEVTPVATADSTKKVPNETILKVPTTVDSLSSPGEATKVGTSPTRDPSTTPPGSPSPVKSAASPSLPSPSPSPNSATPTGFPSLGLGRPSTRPTRSSPLASAPITGDDDNDDEPKLSTGRRVSTSAQVESGSKRSRDEEQPQTSRPKTPPLSSTFGPSTPSSVGSTNDKGKGKAPAFGSLNFTPKPSPTPPPSVFSLQGQTSMPSPSIGSNSAPLLSSSTGENLPSSFSPKPAPPISPALSSPSSIFGNPSMVSPVSQTSGSQARPAFVQGSSNRSTAAQQVSGKSAEGPIAEAAVLVEGMQAECLRLFGLVRKELDQLRVVSQDAGQKKDLLYKSGIGSGTNAAPMDMSKWTIGDLVRLQPAMLVVEKELAGLKGRKADYEASIQELEGHLLKASARKEEVVRFSKASSDAGFARMLKARTLAPEHLEAQSQLRRDIRVLRDRLRQLEDHIQASKKKAKLMRAGKPELKAPSLDTINRIYRNIDGAIDQHEDEVAQLTARAARLSMRSARSTPSKDRDTTERENARSSEVTPHFARSTAAALNAEMSAHKLKRALLQARKEPLLNTQAVSATPAVPTPEPLSTSRGIIPNMVKEEAPASPQLSFSIPRKSMPSTPEMAKAPSIPTTPATPATPTPDFDDDTSHSPGTGSRHRSGGRYHAKAVPLKKTSPSPSAAANFDWGPLPNVSPSSTQTMSKLPVPLQSSPSPSPATRFNWGALPDVSPSSARTPNPLPVPLTSSSSLPSASISGASLSASWVVEGFEGKK</sequence>
<evidence type="ECO:0000256" key="5">
    <source>
        <dbReference type="SAM" id="MobiDB-lite"/>
    </source>
</evidence>
<feature type="compositionally biased region" description="Low complexity" evidence="5">
    <location>
        <begin position="1712"/>
        <end position="1729"/>
    </location>
</feature>
<evidence type="ECO:0000256" key="3">
    <source>
        <dbReference type="ARBA" id="ARBA00023242"/>
    </source>
</evidence>
<accession>J4HZS5</accession>